<dbReference type="EMBL" id="DWWB01000005">
    <property type="protein sequence ID" value="HJC65337.1"/>
    <property type="molecule type" value="Genomic_DNA"/>
</dbReference>
<keyword evidence="1" id="KW-0812">Transmembrane</keyword>
<keyword evidence="1" id="KW-0472">Membrane</keyword>
<evidence type="ECO:0000256" key="1">
    <source>
        <dbReference type="SAM" id="Phobius"/>
    </source>
</evidence>
<feature type="transmembrane region" description="Helical" evidence="1">
    <location>
        <begin position="186"/>
        <end position="204"/>
    </location>
</feature>
<sequence length="221" mass="25619">MHRIIAFFKKYRHMWLLSYGFLYLPWFCYLERTVKTGYHIMHVALDDYIPFCEYFVIPYLMWFLYVGGAIVFFLFKSKEDYYRLCTFLFSGMTVSLIICTFFRNGTDFRPLVDPNKNICSAIVSALYRTDTCTNVFPSIHVYNSIGVHIAIMKSELLRKHRLIRVGSGILMTSICLATVFLKQHSVIDGVGSLAMAYVVYWIVYGYGPATANKEVTEKVMG</sequence>
<name>A0A9D2TE94_9FIRM</name>
<evidence type="ECO:0000313" key="2">
    <source>
        <dbReference type="EMBL" id="HJC65337.1"/>
    </source>
</evidence>
<accession>A0A9D2TE94</accession>
<feature type="transmembrane region" description="Helical" evidence="1">
    <location>
        <begin position="51"/>
        <end position="75"/>
    </location>
</feature>
<organism evidence="2 3">
    <name type="scientific">Candidatus Enterocloster excrementigallinarum</name>
    <dbReference type="NCBI Taxonomy" id="2838558"/>
    <lineage>
        <taxon>Bacteria</taxon>
        <taxon>Bacillati</taxon>
        <taxon>Bacillota</taxon>
        <taxon>Clostridia</taxon>
        <taxon>Lachnospirales</taxon>
        <taxon>Lachnospiraceae</taxon>
        <taxon>Enterocloster</taxon>
    </lineage>
</organism>
<dbReference type="InterPro" id="IPR036938">
    <property type="entry name" value="PAP2/HPO_sf"/>
</dbReference>
<proteinExistence type="predicted"/>
<feature type="transmembrane region" description="Helical" evidence="1">
    <location>
        <begin position="162"/>
        <end position="180"/>
    </location>
</feature>
<dbReference type="Proteomes" id="UP000823863">
    <property type="component" value="Unassembled WGS sequence"/>
</dbReference>
<feature type="transmembrane region" description="Helical" evidence="1">
    <location>
        <begin position="12"/>
        <end position="30"/>
    </location>
</feature>
<feature type="transmembrane region" description="Helical" evidence="1">
    <location>
        <begin position="81"/>
        <end position="102"/>
    </location>
</feature>
<reference evidence="2" key="1">
    <citation type="journal article" date="2021" name="PeerJ">
        <title>Extensive microbial diversity within the chicken gut microbiome revealed by metagenomics and culture.</title>
        <authorList>
            <person name="Gilroy R."/>
            <person name="Ravi A."/>
            <person name="Getino M."/>
            <person name="Pursley I."/>
            <person name="Horton D.L."/>
            <person name="Alikhan N.F."/>
            <person name="Baker D."/>
            <person name="Gharbi K."/>
            <person name="Hall N."/>
            <person name="Watson M."/>
            <person name="Adriaenssens E.M."/>
            <person name="Foster-Nyarko E."/>
            <person name="Jarju S."/>
            <person name="Secka A."/>
            <person name="Antonio M."/>
            <person name="Oren A."/>
            <person name="Chaudhuri R.R."/>
            <person name="La Ragione R."/>
            <person name="Hildebrand F."/>
            <person name="Pallen M.J."/>
        </authorList>
    </citation>
    <scope>NUCLEOTIDE SEQUENCE</scope>
    <source>
        <strain evidence="2">CHK198-12963</strain>
    </source>
</reference>
<keyword evidence="1" id="KW-1133">Transmembrane helix</keyword>
<protein>
    <submittedName>
        <fullName evidence="2">Phosphoesterase</fullName>
    </submittedName>
</protein>
<comment type="caution">
    <text evidence="2">The sequence shown here is derived from an EMBL/GenBank/DDBJ whole genome shotgun (WGS) entry which is preliminary data.</text>
</comment>
<reference evidence="2" key="2">
    <citation type="submission" date="2021-04" db="EMBL/GenBank/DDBJ databases">
        <authorList>
            <person name="Gilroy R."/>
        </authorList>
    </citation>
    <scope>NUCLEOTIDE SEQUENCE</scope>
    <source>
        <strain evidence="2">CHK198-12963</strain>
    </source>
</reference>
<evidence type="ECO:0000313" key="3">
    <source>
        <dbReference type="Proteomes" id="UP000823863"/>
    </source>
</evidence>
<dbReference type="SUPFAM" id="SSF48317">
    <property type="entry name" value="Acid phosphatase/Vanadium-dependent haloperoxidase"/>
    <property type="match status" value="1"/>
</dbReference>
<gene>
    <name evidence="2" type="ORF">H9931_01275</name>
</gene>
<dbReference type="AlphaFoldDB" id="A0A9D2TE94"/>